<comment type="caution">
    <text evidence="2">The sequence shown here is derived from an EMBL/GenBank/DDBJ whole genome shotgun (WGS) entry which is preliminary data.</text>
</comment>
<sequence length="229" mass="27566">MIYELEKRIWTDKDFENMGWHDSQIYKIRLTEDLELDIDYILRWNKPDLEGLPFTFWVAPATLVFKKIKDLSFDFATGLEDAFEIEDIERPNSENQNHWTIITRQGDFQFICDGFEQFIRQDPFFEFGQTISYSKRNGYCLERTTNQENPIRNREDILEQREKELEHYENVKKRHLKNQELTQLTKLRENNEVDTKTYLIKKKEINDLIFSYSNFLKGTQFESWGSSAG</sequence>
<reference evidence="2" key="1">
    <citation type="submission" date="2019-10" db="EMBL/GenBank/DDBJ databases">
        <title>Draft genome sequence of Panacibacter sp. KCS-6.</title>
        <authorList>
            <person name="Yim K.J."/>
        </authorList>
    </citation>
    <scope>NUCLEOTIDE SEQUENCE</scope>
    <source>
        <strain evidence="2">KCS-6</strain>
    </source>
</reference>
<keyword evidence="3" id="KW-1185">Reference proteome</keyword>
<keyword evidence="1" id="KW-0175">Coiled coil</keyword>
<gene>
    <name evidence="2" type="ORF">GD597_01820</name>
</gene>
<evidence type="ECO:0000313" key="3">
    <source>
        <dbReference type="Proteomes" id="UP000598971"/>
    </source>
</evidence>
<feature type="coiled-coil region" evidence="1">
    <location>
        <begin position="151"/>
        <end position="178"/>
    </location>
</feature>
<accession>A0A8J8FD54</accession>
<dbReference type="Proteomes" id="UP000598971">
    <property type="component" value="Unassembled WGS sequence"/>
</dbReference>
<dbReference type="EMBL" id="WHPF01000001">
    <property type="protein sequence ID" value="NNV54179.1"/>
    <property type="molecule type" value="Genomic_DNA"/>
</dbReference>
<name>A0A8J8FD54_9BACT</name>
<proteinExistence type="predicted"/>
<evidence type="ECO:0000256" key="1">
    <source>
        <dbReference type="SAM" id="Coils"/>
    </source>
</evidence>
<protein>
    <submittedName>
        <fullName evidence="2">Uncharacterized protein</fullName>
    </submittedName>
</protein>
<dbReference type="AlphaFoldDB" id="A0A8J8FD54"/>
<evidence type="ECO:0000313" key="2">
    <source>
        <dbReference type="EMBL" id="NNV54179.1"/>
    </source>
</evidence>
<organism evidence="2 3">
    <name type="scientific">Limnovirga soli</name>
    <dbReference type="NCBI Taxonomy" id="2656915"/>
    <lineage>
        <taxon>Bacteria</taxon>
        <taxon>Pseudomonadati</taxon>
        <taxon>Bacteroidota</taxon>
        <taxon>Chitinophagia</taxon>
        <taxon>Chitinophagales</taxon>
        <taxon>Chitinophagaceae</taxon>
        <taxon>Limnovirga</taxon>
    </lineage>
</organism>
<dbReference type="RefSeq" id="WP_171606084.1">
    <property type="nucleotide sequence ID" value="NZ_WHPF01000001.1"/>
</dbReference>